<dbReference type="InterPro" id="IPR000184">
    <property type="entry name" value="Bac_surfAg_D15"/>
</dbReference>
<dbReference type="Gene3D" id="2.40.160.50">
    <property type="entry name" value="membrane protein fhac: a member of the omp85/tpsb transporter family"/>
    <property type="match status" value="1"/>
</dbReference>
<evidence type="ECO:0000256" key="1">
    <source>
        <dbReference type="ARBA" id="ARBA00004370"/>
    </source>
</evidence>
<evidence type="ECO:0000256" key="2">
    <source>
        <dbReference type="ARBA" id="ARBA00022452"/>
    </source>
</evidence>
<dbReference type="Proteomes" id="UP000030302">
    <property type="component" value="Chromosome"/>
</dbReference>
<dbReference type="STRING" id="279058.LT85_3422"/>
<evidence type="ECO:0000256" key="7">
    <source>
        <dbReference type="ARBA" id="ARBA00023237"/>
    </source>
</evidence>
<protein>
    <recommendedName>
        <fullName evidence="8 9">Outer membrane protein assembly factor BamA</fullName>
    </recommendedName>
</protein>
<comment type="subunit">
    <text evidence="8">Part of the Bam complex.</text>
</comment>
<evidence type="ECO:0000259" key="10">
    <source>
        <dbReference type="PROSITE" id="PS51779"/>
    </source>
</evidence>
<dbReference type="GO" id="GO:0009279">
    <property type="term" value="C:cell outer membrane"/>
    <property type="evidence" value="ECO:0007669"/>
    <property type="project" value="UniProtKB-SubCell"/>
</dbReference>
<sequence>MADKDIDKKRSLMKLHSEHFPLSILPRRLIAAAAFALCSGQVMAVQPFVVKDIRIEGIQRTEAGTVFSYLPVRVGETFTDEKGTDAIKALYATGFFKDVRIEAEGNVLVVMVEERPSIAGVDFSGIKEFDKDQLTKALKEIGVGESRIFDKAQVDRAEQELKKQYLSRGLYGMKVTTTVTPIERNRVNVTFAVDEGEVSRIKEIRFVGNKAFSDGDLRDQIKLRSPGWFTWYTKADQYAKEKLQADIETLRSYYLNRGYIEMQVESTQVSITPDKKDIYITVNINEGEKYKVSDIKMEGEMFGREDELKALLELKKGDVFNGEKLNNSTKKMSERLGNFGYAFANVNANPELNRETKEVAFTILVDPGKRVYVRHINVAGNTKTRDEVVRREFRQFEDSWYDGSKIKLSRDRVDRLGYFKDVAIETPEVPNTSDQVDINMSVTEKPTGNIQVGAGFSQTDKLSLSGSIQQQNAFGSGNTIGLDINTSSYSRVIALSQTNPYFTDDGISRTYDLYYRTVRPSPYTTGDYKVRTIGSDIKFGVPFSELDTVFFGVGVENTNVQADASSPLLYQQYVSDFGNGVLVPSGQTLPNGASYNILQNPATATTNSFPLTAAWQRDSRDSALVPTKGRYQRASLEVSAVGTLRYYRASYQHQYFQPFWGNAATLALNGEIDYGRGIGGKPYPVFKNYYAGGIGTVRGFEGSTLGVGTNVDQYGDSMGGASRLFGNMELQFPFPGSGSDRTLRWFTFLDGGQVYADKAPMQLSELRYSTGLGLSWVSPIGPLKISYGHPLNAKPTDKTQSFQFQLGTGF</sequence>
<dbReference type="FunFam" id="3.10.20.310:FF:000002">
    <property type="entry name" value="Outer membrane protein assembly factor BamA"/>
    <property type="match status" value="1"/>
</dbReference>
<reference evidence="12" key="1">
    <citation type="journal article" date="2014" name="Soil Biol. Biochem.">
        <title>Structure and function of bacterial communities in ageing soils: Insights from the Mendocino ecological staircase.</title>
        <authorList>
            <person name="Uroz S."/>
            <person name="Tech J.J."/>
            <person name="Sawaya N.A."/>
            <person name="Frey-Klett P."/>
            <person name="Leveau J.H.J."/>
        </authorList>
    </citation>
    <scope>NUCLEOTIDE SEQUENCE [LARGE SCALE GENOMIC DNA]</scope>
    <source>
        <strain evidence="12">Cal35</strain>
    </source>
</reference>
<proteinExistence type="inferred from homology"/>
<dbReference type="GO" id="GO:0043165">
    <property type="term" value="P:Gram-negative-bacterium-type cell outer membrane assembly"/>
    <property type="evidence" value="ECO:0007669"/>
    <property type="project" value="UniProtKB-UniRule"/>
</dbReference>
<dbReference type="PROSITE" id="PS51779">
    <property type="entry name" value="POTRA"/>
    <property type="match status" value="5"/>
</dbReference>
<dbReference type="InterPro" id="IPR034746">
    <property type="entry name" value="POTRA"/>
</dbReference>
<dbReference type="Pfam" id="PF07244">
    <property type="entry name" value="POTRA"/>
    <property type="match status" value="5"/>
</dbReference>
<evidence type="ECO:0000256" key="4">
    <source>
        <dbReference type="ARBA" id="ARBA00022729"/>
    </source>
</evidence>
<feature type="domain" description="POTRA" evidence="10">
    <location>
        <begin position="116"/>
        <end position="196"/>
    </location>
</feature>
<evidence type="ECO:0000256" key="8">
    <source>
        <dbReference type="HAMAP-Rule" id="MF_01430"/>
    </source>
</evidence>
<dbReference type="PIRSF" id="PIRSF006076">
    <property type="entry name" value="OM_assembly_OMP85"/>
    <property type="match status" value="1"/>
</dbReference>
<keyword evidence="6 8" id="KW-0472">Membrane</keyword>
<dbReference type="Pfam" id="PF01103">
    <property type="entry name" value="Omp85"/>
    <property type="match status" value="1"/>
</dbReference>
<feature type="domain" description="POTRA" evidence="10">
    <location>
        <begin position="48"/>
        <end position="115"/>
    </location>
</feature>
<dbReference type="HOGENOM" id="CLU_007664_1_0_4"/>
<keyword evidence="7 8" id="KW-0998">Cell outer membrane</keyword>
<dbReference type="InterPro" id="IPR023707">
    <property type="entry name" value="OM_assembly_BamA"/>
</dbReference>
<organism evidence="11 12">
    <name type="scientific">Collimonas arenae</name>
    <dbReference type="NCBI Taxonomy" id="279058"/>
    <lineage>
        <taxon>Bacteria</taxon>
        <taxon>Pseudomonadati</taxon>
        <taxon>Pseudomonadota</taxon>
        <taxon>Betaproteobacteria</taxon>
        <taxon>Burkholderiales</taxon>
        <taxon>Oxalobacteraceae</taxon>
        <taxon>Collimonas</taxon>
    </lineage>
</organism>
<keyword evidence="5 8" id="KW-0677">Repeat</keyword>
<accession>A0A0A1FFM2</accession>
<keyword evidence="2 8" id="KW-1134">Transmembrane beta strand</keyword>
<dbReference type="FunFam" id="3.10.20.310:FF:000003">
    <property type="entry name" value="Outer membrane protein assembly factor BamA"/>
    <property type="match status" value="1"/>
</dbReference>
<name>A0A0A1FFM2_9BURK</name>
<dbReference type="PANTHER" id="PTHR12815:SF23">
    <property type="entry name" value="OUTER MEMBRANE PROTEIN ASSEMBLY FACTOR BAMA"/>
    <property type="match status" value="1"/>
</dbReference>
<evidence type="ECO:0000256" key="9">
    <source>
        <dbReference type="NCBIfam" id="TIGR03303"/>
    </source>
</evidence>
<feature type="domain" description="POTRA" evidence="10">
    <location>
        <begin position="290"/>
        <end position="368"/>
    </location>
</feature>
<evidence type="ECO:0000256" key="6">
    <source>
        <dbReference type="ARBA" id="ARBA00023136"/>
    </source>
</evidence>
<dbReference type="InterPro" id="IPR010827">
    <property type="entry name" value="BamA/TamA_POTRA"/>
</dbReference>
<evidence type="ECO:0000313" key="11">
    <source>
        <dbReference type="EMBL" id="AIY42580.1"/>
    </source>
</evidence>
<feature type="domain" description="POTRA" evidence="10">
    <location>
        <begin position="371"/>
        <end position="445"/>
    </location>
</feature>
<dbReference type="GO" id="GO:0051205">
    <property type="term" value="P:protein insertion into membrane"/>
    <property type="evidence" value="ECO:0007669"/>
    <property type="project" value="UniProtKB-UniRule"/>
</dbReference>
<dbReference type="InterPro" id="IPR039910">
    <property type="entry name" value="D15-like"/>
</dbReference>
<comment type="function">
    <text evidence="8">Part of the outer membrane protein assembly complex, which is involved in assembly and insertion of beta-barrel proteins into the outer membrane.</text>
</comment>
<feature type="domain" description="POTRA" evidence="10">
    <location>
        <begin position="199"/>
        <end position="287"/>
    </location>
</feature>
<evidence type="ECO:0000256" key="3">
    <source>
        <dbReference type="ARBA" id="ARBA00022692"/>
    </source>
</evidence>
<dbReference type="Gene3D" id="3.10.20.310">
    <property type="entry name" value="membrane protein fhac"/>
    <property type="match status" value="5"/>
</dbReference>
<dbReference type="HAMAP" id="MF_01430">
    <property type="entry name" value="OM_assembly_BamA"/>
    <property type="match status" value="1"/>
</dbReference>
<keyword evidence="3 8" id="KW-0812">Transmembrane</keyword>
<dbReference type="EMBL" id="CP009962">
    <property type="protein sequence ID" value="AIY42580.1"/>
    <property type="molecule type" value="Genomic_DNA"/>
</dbReference>
<dbReference type="KEGG" id="care:LT85_3422"/>
<dbReference type="NCBIfam" id="TIGR03303">
    <property type="entry name" value="OM_YaeT"/>
    <property type="match status" value="1"/>
</dbReference>
<comment type="similarity">
    <text evidence="8">Belongs to the BamA family.</text>
</comment>
<keyword evidence="12" id="KW-1185">Reference proteome</keyword>
<comment type="subcellular location">
    <subcellularLocation>
        <location evidence="8">Cell outer membrane</location>
    </subcellularLocation>
    <subcellularLocation>
        <location evidence="1">Membrane</location>
    </subcellularLocation>
</comment>
<keyword evidence="4 8" id="KW-0732">Signal</keyword>
<dbReference type="AlphaFoldDB" id="A0A0A1FFM2"/>
<evidence type="ECO:0000256" key="5">
    <source>
        <dbReference type="ARBA" id="ARBA00022737"/>
    </source>
</evidence>
<gene>
    <name evidence="11" type="primary">yaeT</name>
    <name evidence="8" type="synonym">bamA</name>
    <name evidence="11" type="ORF">LT85_3422</name>
</gene>
<evidence type="ECO:0000313" key="12">
    <source>
        <dbReference type="Proteomes" id="UP000030302"/>
    </source>
</evidence>
<dbReference type="PANTHER" id="PTHR12815">
    <property type="entry name" value="SORTING AND ASSEMBLY MACHINERY SAMM50 PROTEIN FAMILY MEMBER"/>
    <property type="match status" value="1"/>
</dbReference>